<evidence type="ECO:0000259" key="4">
    <source>
        <dbReference type="Pfam" id="PF00685"/>
    </source>
</evidence>
<feature type="region of interest" description="Disordered" evidence="3">
    <location>
        <begin position="126"/>
        <end position="159"/>
    </location>
</feature>
<comment type="caution">
    <text evidence="5">The sequence shown here is derived from an EMBL/GenBank/DDBJ whole genome shotgun (WGS) entry which is preliminary data.</text>
</comment>
<dbReference type="Pfam" id="PF00685">
    <property type="entry name" value="Sulfotransfer_1"/>
    <property type="match status" value="3"/>
</dbReference>
<organism evidence="5 6">
    <name type="scientific">Skeletonema marinoi</name>
    <dbReference type="NCBI Taxonomy" id="267567"/>
    <lineage>
        <taxon>Eukaryota</taxon>
        <taxon>Sar</taxon>
        <taxon>Stramenopiles</taxon>
        <taxon>Ochrophyta</taxon>
        <taxon>Bacillariophyta</taxon>
        <taxon>Coscinodiscophyceae</taxon>
        <taxon>Thalassiosirophycidae</taxon>
        <taxon>Thalassiosirales</taxon>
        <taxon>Skeletonemataceae</taxon>
        <taxon>Skeletonema</taxon>
        <taxon>Skeletonema marinoi-dohrnii complex</taxon>
    </lineage>
</organism>
<feature type="domain" description="Sulfotransferase" evidence="4">
    <location>
        <begin position="22"/>
        <end position="126"/>
    </location>
</feature>
<reference evidence="5" key="1">
    <citation type="submission" date="2023-06" db="EMBL/GenBank/DDBJ databases">
        <title>Survivors Of The Sea: Transcriptome response of Skeletonema marinoi to long-term dormancy.</title>
        <authorList>
            <person name="Pinder M.I.M."/>
            <person name="Kourtchenko O."/>
            <person name="Robertson E.K."/>
            <person name="Larsson T."/>
            <person name="Maumus F."/>
            <person name="Osuna-Cruz C.M."/>
            <person name="Vancaester E."/>
            <person name="Stenow R."/>
            <person name="Vandepoele K."/>
            <person name="Ploug H."/>
            <person name="Bruchert V."/>
            <person name="Godhe A."/>
            <person name="Topel M."/>
        </authorList>
    </citation>
    <scope>NUCLEOTIDE SEQUENCE</scope>
    <source>
        <strain evidence="5">R05AC</strain>
    </source>
</reference>
<feature type="domain" description="Sulfotransferase" evidence="4">
    <location>
        <begin position="167"/>
        <end position="220"/>
    </location>
</feature>
<dbReference type="Proteomes" id="UP001224775">
    <property type="component" value="Unassembled WGS sequence"/>
</dbReference>
<dbReference type="InterPro" id="IPR000863">
    <property type="entry name" value="Sulfotransferase_dom"/>
</dbReference>
<sequence length="391" mass="44321">MPLLPISSPSTISACRELPLRPSDIFICSYPKSGTTWTQHIVLTLLLADRKYKIAASTPCDSDAGKDDLAYNHVSDYAPFFEIDAHWQSSPSTNSTKVLADSVRENHDRLGRRVFNTHLRWDMLPKRREVDGSTPQNDDKEGNDDVNTGPSDDNDSYIHKERPQCGKFIYVTRNQIDVVASFYHHLSNQIEGTYTDTFETFLRDWMDGKIPFGSSLHHLIGFAGGFADNLYDTSRGHDDIGDDESTGVTDQPLLLLSYEKMKSNLRTEVLRIISFLNLTHIPSHVLEEEILPSFGFSSMKNNIEKFQPKSVGWLNGFQFLRKGVTGDGRRLLLNRSTNNSGGGKEEGESSELMVAYNDWVEREEYRSKISNVLRGDCYEDCREVFLSVVEK</sequence>
<dbReference type="InterPro" id="IPR027417">
    <property type="entry name" value="P-loop_NTPase"/>
</dbReference>
<name>A0AAD8YLD5_9STRA</name>
<dbReference type="GO" id="GO:0008146">
    <property type="term" value="F:sulfotransferase activity"/>
    <property type="evidence" value="ECO:0007669"/>
    <property type="project" value="InterPro"/>
</dbReference>
<evidence type="ECO:0000256" key="3">
    <source>
        <dbReference type="SAM" id="MobiDB-lite"/>
    </source>
</evidence>
<dbReference type="EMBL" id="JATAAI010000003">
    <property type="protein sequence ID" value="KAK1747241.1"/>
    <property type="molecule type" value="Genomic_DNA"/>
</dbReference>
<comment type="similarity">
    <text evidence="1">Belongs to the sulfotransferase 1 family.</text>
</comment>
<evidence type="ECO:0000313" key="6">
    <source>
        <dbReference type="Proteomes" id="UP001224775"/>
    </source>
</evidence>
<keyword evidence="2 5" id="KW-0808">Transferase</keyword>
<dbReference type="EC" id="2.8.2.-" evidence="5"/>
<evidence type="ECO:0000313" key="5">
    <source>
        <dbReference type="EMBL" id="KAK1747241.1"/>
    </source>
</evidence>
<dbReference type="PANTHER" id="PTHR11783">
    <property type="entry name" value="SULFOTRANSFERASE SULT"/>
    <property type="match status" value="1"/>
</dbReference>
<dbReference type="SUPFAM" id="SSF52540">
    <property type="entry name" value="P-loop containing nucleoside triphosphate hydrolases"/>
    <property type="match status" value="1"/>
</dbReference>
<accession>A0AAD8YLD5</accession>
<evidence type="ECO:0000256" key="2">
    <source>
        <dbReference type="ARBA" id="ARBA00022679"/>
    </source>
</evidence>
<protein>
    <submittedName>
        <fullName evidence="5">Sulfotransferase family protein</fullName>
        <ecNumber evidence="5">2.8.2.-</ecNumber>
    </submittedName>
</protein>
<evidence type="ECO:0000256" key="1">
    <source>
        <dbReference type="ARBA" id="ARBA00005771"/>
    </source>
</evidence>
<gene>
    <name evidence="5" type="ORF">QTG54_002585</name>
</gene>
<proteinExistence type="inferred from homology"/>
<dbReference type="AlphaFoldDB" id="A0AAD8YLD5"/>
<keyword evidence="6" id="KW-1185">Reference proteome</keyword>
<dbReference type="Gene3D" id="3.40.50.300">
    <property type="entry name" value="P-loop containing nucleotide triphosphate hydrolases"/>
    <property type="match status" value="1"/>
</dbReference>
<feature type="domain" description="Sulfotransferase" evidence="4">
    <location>
        <begin position="250"/>
        <end position="327"/>
    </location>
</feature>